<accession>A0A1X7KL00</accession>
<dbReference type="AlphaFoldDB" id="A0A1X7KL00"/>
<sequence>MEKDEKKKLLSSKRYGRIGKDGFIYRAWMKNQRIPINTIDL</sequence>
<proteinExistence type="predicted"/>
<evidence type="ECO:0000313" key="1">
    <source>
        <dbReference type="EMBL" id="SMG41707.1"/>
    </source>
</evidence>
<dbReference type="RefSeq" id="WP_262483184.1">
    <property type="nucleotide sequence ID" value="NZ_FXAO01000006.1"/>
</dbReference>
<dbReference type="Proteomes" id="UP000193420">
    <property type="component" value="Unassembled WGS sequence"/>
</dbReference>
<protein>
    <submittedName>
        <fullName evidence="1">Dihydroxy-acid dehydratase</fullName>
    </submittedName>
</protein>
<dbReference type="STRING" id="188872.SAMN03080602_03059"/>
<organism evidence="1 2">
    <name type="scientific">Arenibacter troitsensis</name>
    <dbReference type="NCBI Taxonomy" id="188872"/>
    <lineage>
        <taxon>Bacteria</taxon>
        <taxon>Pseudomonadati</taxon>
        <taxon>Bacteroidota</taxon>
        <taxon>Flavobacteriia</taxon>
        <taxon>Flavobacteriales</taxon>
        <taxon>Flavobacteriaceae</taxon>
        <taxon>Arenibacter</taxon>
    </lineage>
</organism>
<evidence type="ECO:0000313" key="2">
    <source>
        <dbReference type="Proteomes" id="UP000193420"/>
    </source>
</evidence>
<reference evidence="2" key="1">
    <citation type="submission" date="2017-04" db="EMBL/GenBank/DDBJ databases">
        <authorList>
            <person name="Varghese N."/>
            <person name="Submissions S."/>
        </authorList>
    </citation>
    <scope>NUCLEOTIDE SEQUENCE [LARGE SCALE GENOMIC DNA]</scope>
    <source>
        <strain evidence="2">DSM 19835</strain>
    </source>
</reference>
<keyword evidence="2" id="KW-1185">Reference proteome</keyword>
<gene>
    <name evidence="1" type="ORF">SAMN03080602_03059</name>
</gene>
<dbReference type="EMBL" id="FXAO01000006">
    <property type="protein sequence ID" value="SMG41707.1"/>
    <property type="molecule type" value="Genomic_DNA"/>
</dbReference>
<name>A0A1X7KL00_9FLAO</name>